<gene>
    <name evidence="2" type="ORF">SAMN04488127_1236</name>
</gene>
<sequence length="136" mass="14670">MIRMAEQTTSSREAAAGAGKDNYGKVELAPEVLEVIVGIATAEVEGVADMRGNFASGVAEKFGRTVHGKGVKIDYNEDGLFIDVYCSVGYGSTVPAVAREIQQNVRQSVFNMTAIEPEEVNVHITGIQFDQSEERT</sequence>
<protein>
    <submittedName>
        <fullName evidence="2">Uncharacterized conserved protein YloU, alkaline shock protein (Asp23) family</fullName>
    </submittedName>
</protein>
<accession>A0A1H6X4J1</accession>
<dbReference type="OrthoDB" id="9793465at2"/>
<dbReference type="Proteomes" id="UP000199200">
    <property type="component" value="Unassembled WGS sequence"/>
</dbReference>
<reference evidence="3" key="1">
    <citation type="submission" date="2016-10" db="EMBL/GenBank/DDBJ databases">
        <authorList>
            <person name="Varghese N."/>
            <person name="Submissions S."/>
        </authorList>
    </citation>
    <scope>NUCLEOTIDE SEQUENCE [LARGE SCALE GENOMIC DNA]</scope>
    <source>
        <strain evidence="3">CGMCC 1.6763</strain>
    </source>
</reference>
<dbReference type="AlphaFoldDB" id="A0A1H6X4J1"/>
<evidence type="ECO:0000313" key="3">
    <source>
        <dbReference type="Proteomes" id="UP000199200"/>
    </source>
</evidence>
<dbReference type="PANTHER" id="PTHR34297">
    <property type="entry name" value="HYPOTHETICAL CYTOSOLIC PROTEIN-RELATED"/>
    <property type="match status" value="1"/>
</dbReference>
<proteinExistence type="inferred from homology"/>
<organism evidence="2 3">
    <name type="scientific">Bhargavaea ginsengi</name>
    <dbReference type="NCBI Taxonomy" id="426757"/>
    <lineage>
        <taxon>Bacteria</taxon>
        <taxon>Bacillati</taxon>
        <taxon>Bacillota</taxon>
        <taxon>Bacilli</taxon>
        <taxon>Bacillales</taxon>
        <taxon>Caryophanaceae</taxon>
        <taxon>Bhargavaea</taxon>
    </lineage>
</organism>
<evidence type="ECO:0000313" key="2">
    <source>
        <dbReference type="EMBL" id="SEJ19732.1"/>
    </source>
</evidence>
<dbReference type="PANTHER" id="PTHR34297:SF1">
    <property type="entry name" value="ASP23_GLS24 FAMILY ENVELOPE STRESS RESPONSE PROTEIN"/>
    <property type="match status" value="1"/>
</dbReference>
<evidence type="ECO:0000256" key="1">
    <source>
        <dbReference type="ARBA" id="ARBA00005721"/>
    </source>
</evidence>
<name>A0A1H6X4J1_9BACL</name>
<dbReference type="STRING" id="426757.SAMN04488127_1236"/>
<comment type="similarity">
    <text evidence="1">Belongs to the asp23 family.</text>
</comment>
<dbReference type="Pfam" id="PF03780">
    <property type="entry name" value="Asp23"/>
    <property type="match status" value="1"/>
</dbReference>
<dbReference type="EMBL" id="FNZF01000002">
    <property type="protein sequence ID" value="SEJ19732.1"/>
    <property type="molecule type" value="Genomic_DNA"/>
</dbReference>
<keyword evidence="3" id="KW-1185">Reference proteome</keyword>
<dbReference type="InterPro" id="IPR005531">
    <property type="entry name" value="Asp23"/>
</dbReference>